<name>A0A1S1LPH2_MYCCH</name>
<evidence type="ECO:0000313" key="2">
    <source>
        <dbReference type="Proteomes" id="UP000180043"/>
    </source>
</evidence>
<evidence type="ECO:0000313" key="1">
    <source>
        <dbReference type="EMBL" id="OHU57109.1"/>
    </source>
</evidence>
<comment type="caution">
    <text evidence="1">The sequence shown here is derived from an EMBL/GenBank/DDBJ whole genome shotgun (WGS) entry which is preliminary data.</text>
</comment>
<accession>A0A1S1LPH2</accession>
<proteinExistence type="predicted"/>
<gene>
    <name evidence="1" type="ORF">BKG82_13040</name>
</gene>
<protein>
    <submittedName>
        <fullName evidence="1">Uncharacterized protein</fullName>
    </submittedName>
</protein>
<dbReference type="EMBL" id="MLIQ01000014">
    <property type="protein sequence ID" value="OHU57109.1"/>
    <property type="molecule type" value="Genomic_DNA"/>
</dbReference>
<organism evidence="1 2">
    <name type="scientific">Mycobacteroides chelonae</name>
    <name type="common">Mycobacterium chelonae</name>
    <dbReference type="NCBI Taxonomy" id="1774"/>
    <lineage>
        <taxon>Bacteria</taxon>
        <taxon>Bacillati</taxon>
        <taxon>Actinomycetota</taxon>
        <taxon>Actinomycetes</taxon>
        <taxon>Mycobacteriales</taxon>
        <taxon>Mycobacteriaceae</taxon>
        <taxon>Mycobacteroides</taxon>
    </lineage>
</organism>
<dbReference type="AlphaFoldDB" id="A0A1S1LPH2"/>
<reference evidence="1 2" key="1">
    <citation type="submission" date="2016-10" db="EMBL/GenBank/DDBJ databases">
        <title>Evaluation of Human, Veterinary and Environmental Mycobacterium chelonae Isolates by Core Genome Phylogenomic Analysis, Targeted Gene Comparison, and Anti-microbial Susceptibility Patterns: A Tale of Mistaken Identities.</title>
        <authorList>
            <person name="Fogelson S.B."/>
            <person name="Camus A.C."/>
            <person name="Lorenz W."/>
            <person name="Vasireddy R."/>
            <person name="Vasireddy S."/>
            <person name="Smith T."/>
            <person name="Brown-Elliott B.A."/>
            <person name="Wallace R.J.Jr."/>
            <person name="Hasan N.A."/>
            <person name="Reischl U."/>
            <person name="Sanchez S."/>
        </authorList>
    </citation>
    <scope>NUCLEOTIDE SEQUENCE [LARGE SCALE GENOMIC DNA]</scope>
    <source>
        <strain evidence="1 2">15515</strain>
    </source>
</reference>
<dbReference type="Proteomes" id="UP000180043">
    <property type="component" value="Unassembled WGS sequence"/>
</dbReference>
<sequence length="362" mass="39726">MELWTDTQAAEHWGVTPSRARTILSNRGIRRIAGYPTNEIRAVTRHQGARTDLRATTAVDSALTIADTATAIATTTDDTTRLRYFFEFMRGADAAGPAALRLIDTEPALTGSMRFDALLGAAAEHIATQQGEPGPLWTVTIERFLPDAWWVSDLPSGRALALVGAPASFRRRGIYLDRHDLKTDETPMAQPSFDQPELLRAFEKLADKLARRNVVGTVHVVGGAAMLLSYGSRVITRDVDALFGPDGPMLAAIREVATDMGWPSTWLNNQASTYVARNPGQGARVFDHPNLQVMTTPPEHLLAMKVLASRSVRDRGDIELLLKRLAIRSPQGVWSIVERYFPGVPIPDRAKLLIEDLTAGSR</sequence>
<dbReference type="RefSeq" id="WP_070947484.1">
    <property type="nucleotide sequence ID" value="NZ_MLIQ01000014.1"/>
</dbReference>